<evidence type="ECO:0000256" key="4">
    <source>
        <dbReference type="ARBA" id="ARBA00022842"/>
    </source>
</evidence>
<protein>
    <recommendedName>
        <fullName evidence="6">Terpene synthase</fullName>
        <ecNumber evidence="6">4.2.3.-</ecNumber>
    </recommendedName>
</protein>
<dbReference type="InterPro" id="IPR008949">
    <property type="entry name" value="Isoprenoid_synthase_dom_sf"/>
</dbReference>
<dbReference type="PANTHER" id="PTHR35201">
    <property type="entry name" value="TERPENE SYNTHASE"/>
    <property type="match status" value="1"/>
</dbReference>
<name>A0AAD7CDT9_9AGAR</name>
<keyword evidence="8" id="KW-1185">Reference proteome</keyword>
<dbReference type="SUPFAM" id="SSF48576">
    <property type="entry name" value="Terpenoid synthases"/>
    <property type="match status" value="1"/>
</dbReference>
<dbReference type="PANTHER" id="PTHR35201:SF4">
    <property type="entry name" value="BETA-PINACENE SYNTHASE-RELATED"/>
    <property type="match status" value="1"/>
</dbReference>
<dbReference type="Proteomes" id="UP001221142">
    <property type="component" value="Unassembled WGS sequence"/>
</dbReference>
<evidence type="ECO:0000256" key="6">
    <source>
        <dbReference type="RuleBase" id="RU366034"/>
    </source>
</evidence>
<evidence type="ECO:0000256" key="2">
    <source>
        <dbReference type="ARBA" id="ARBA00006333"/>
    </source>
</evidence>
<dbReference type="EMBL" id="JARKIF010000002">
    <property type="protein sequence ID" value="KAJ7646599.1"/>
    <property type="molecule type" value="Genomic_DNA"/>
</dbReference>
<dbReference type="SFLD" id="SFLDS00005">
    <property type="entry name" value="Isoprenoid_Synthase_Type_I"/>
    <property type="match status" value="1"/>
</dbReference>
<dbReference type="InterPro" id="IPR034686">
    <property type="entry name" value="Terpene_cyclase-like_2"/>
</dbReference>
<evidence type="ECO:0000313" key="7">
    <source>
        <dbReference type="EMBL" id="KAJ7646599.1"/>
    </source>
</evidence>
<dbReference type="GO" id="GO:0046872">
    <property type="term" value="F:metal ion binding"/>
    <property type="evidence" value="ECO:0007669"/>
    <property type="project" value="UniProtKB-KW"/>
</dbReference>
<dbReference type="Gene3D" id="1.10.600.10">
    <property type="entry name" value="Farnesyl Diphosphate Synthase"/>
    <property type="match status" value="1"/>
</dbReference>
<dbReference type="GO" id="GO:0008299">
    <property type="term" value="P:isoprenoid biosynthetic process"/>
    <property type="evidence" value="ECO:0007669"/>
    <property type="project" value="UniProtKB-ARBA"/>
</dbReference>
<comment type="caution">
    <text evidence="7">The sequence shown here is derived from an EMBL/GenBank/DDBJ whole genome shotgun (WGS) entry which is preliminary data.</text>
</comment>
<dbReference type="AlphaFoldDB" id="A0AAD7CDT9"/>
<dbReference type="EC" id="4.2.3.-" evidence="6"/>
<keyword evidence="5 6" id="KW-0456">Lyase</keyword>
<evidence type="ECO:0000256" key="1">
    <source>
        <dbReference type="ARBA" id="ARBA00001946"/>
    </source>
</evidence>
<reference evidence="7" key="1">
    <citation type="submission" date="2023-03" db="EMBL/GenBank/DDBJ databases">
        <title>Massive genome expansion in bonnet fungi (Mycena s.s.) driven by repeated elements and novel gene families across ecological guilds.</title>
        <authorList>
            <consortium name="Lawrence Berkeley National Laboratory"/>
            <person name="Harder C.B."/>
            <person name="Miyauchi S."/>
            <person name="Viragh M."/>
            <person name="Kuo A."/>
            <person name="Thoen E."/>
            <person name="Andreopoulos B."/>
            <person name="Lu D."/>
            <person name="Skrede I."/>
            <person name="Drula E."/>
            <person name="Henrissat B."/>
            <person name="Morin E."/>
            <person name="Kohler A."/>
            <person name="Barry K."/>
            <person name="LaButti K."/>
            <person name="Morin E."/>
            <person name="Salamov A."/>
            <person name="Lipzen A."/>
            <person name="Mereny Z."/>
            <person name="Hegedus B."/>
            <person name="Baldrian P."/>
            <person name="Stursova M."/>
            <person name="Weitz H."/>
            <person name="Taylor A."/>
            <person name="Grigoriev I.V."/>
            <person name="Nagy L.G."/>
            <person name="Martin F."/>
            <person name="Kauserud H."/>
        </authorList>
    </citation>
    <scope>NUCLEOTIDE SEQUENCE</scope>
    <source>
        <strain evidence="7">9284</strain>
    </source>
</reference>
<keyword evidence="4 6" id="KW-0460">Magnesium</keyword>
<dbReference type="SFLD" id="SFLDG01020">
    <property type="entry name" value="Terpene_Cyclase_Like_2"/>
    <property type="match status" value="1"/>
</dbReference>
<accession>A0AAD7CDT9</accession>
<comment type="similarity">
    <text evidence="2 6">Belongs to the terpene synthase family.</text>
</comment>
<keyword evidence="3 6" id="KW-0479">Metal-binding</keyword>
<gene>
    <name evidence="7" type="ORF">FB45DRAFT_732971</name>
</gene>
<evidence type="ECO:0000256" key="3">
    <source>
        <dbReference type="ARBA" id="ARBA00022723"/>
    </source>
</evidence>
<proteinExistence type="inferred from homology"/>
<dbReference type="Pfam" id="PF19086">
    <property type="entry name" value="Terpene_syn_C_2"/>
    <property type="match status" value="1"/>
</dbReference>
<evidence type="ECO:0000256" key="5">
    <source>
        <dbReference type="ARBA" id="ARBA00023239"/>
    </source>
</evidence>
<dbReference type="GO" id="GO:0010333">
    <property type="term" value="F:terpene synthase activity"/>
    <property type="evidence" value="ECO:0007669"/>
    <property type="project" value="InterPro"/>
</dbReference>
<organism evidence="7 8">
    <name type="scientific">Roridomyces roridus</name>
    <dbReference type="NCBI Taxonomy" id="1738132"/>
    <lineage>
        <taxon>Eukaryota</taxon>
        <taxon>Fungi</taxon>
        <taxon>Dikarya</taxon>
        <taxon>Basidiomycota</taxon>
        <taxon>Agaricomycotina</taxon>
        <taxon>Agaricomycetes</taxon>
        <taxon>Agaricomycetidae</taxon>
        <taxon>Agaricales</taxon>
        <taxon>Marasmiineae</taxon>
        <taxon>Mycenaceae</taxon>
        <taxon>Roridomyces</taxon>
    </lineage>
</organism>
<comment type="cofactor">
    <cofactor evidence="1 6">
        <name>Mg(2+)</name>
        <dbReference type="ChEBI" id="CHEBI:18420"/>
    </cofactor>
</comment>
<sequence>MAPAPVEALPRISVTGARKDVDAETRALNGKTLFIPSIPRIFATWPSASSRHERHLRQYVDVLLESVVQNPTKLAGMKQADFSNQIALWCPSAEWEQLMLVTAFTLWLWIWDDEVDEGITIVSRNGDEAREYYAQSREYMQQCLGLKVKPPGSNASIHPNMRLFSLVGDASCKSTDKIQRTRFYKELDHYMTMVEVEHELRVGGLIPDTGEYLKVRLGSAGVLLLVAITGYILRIRLPESIMTSKAMRAIWEETTVINMTMNDIYSCPKEIAQHSLMNIIPVLWMNMPPEEQSLEAVAAECIKIMAEAKARFEAAAKDLDVICADDSVLRKDTANFVQWCRYFSTGVMYWSMGTQRYGIKSCVREDGTIELKL</sequence>
<evidence type="ECO:0000313" key="8">
    <source>
        <dbReference type="Proteomes" id="UP001221142"/>
    </source>
</evidence>